<proteinExistence type="predicted"/>
<evidence type="ECO:0000313" key="3">
    <source>
        <dbReference type="Proteomes" id="UP000887568"/>
    </source>
</evidence>
<sequence length="352" mass="39774">MSTALLEASFAGQFNQSHPSKLPMDIRGRTATKETNPKKRKERRDAGDLVAKKRLENIRKHSAHTRHRNGIINAAEKNRLINTEKQMDRLQRRATANISRYQHQLRQELYEMEASRRALRHHSVNEVSSVTHTDMKGLAKFAARGRYLYSVRNETRSQKEEMVSYNGRLEQAAKMLKPARRQSVVALDNGRNMGSNPPDAYHDVGSRISMARLDYMIEEDSGDESLADETEPATAPQEQKPLEQNTSSPPPFDMVKFRSELGPELQKELDNLEIDDGRGVCLVPIHPSPSQEVRPIETNHAADVKKSSPKPPAKLKLPPVQVNRHFVLKKSSSKQLLASVAKPRLSTVSENQ</sequence>
<feature type="region of interest" description="Disordered" evidence="1">
    <location>
        <begin position="221"/>
        <end position="255"/>
    </location>
</feature>
<feature type="compositionally biased region" description="Basic and acidic residues" evidence="1">
    <location>
        <begin position="24"/>
        <end position="48"/>
    </location>
</feature>
<accession>A0A913ZTN1</accession>
<organism evidence="2 3">
    <name type="scientific">Patiria miniata</name>
    <name type="common">Bat star</name>
    <name type="synonym">Asterina miniata</name>
    <dbReference type="NCBI Taxonomy" id="46514"/>
    <lineage>
        <taxon>Eukaryota</taxon>
        <taxon>Metazoa</taxon>
        <taxon>Echinodermata</taxon>
        <taxon>Eleutherozoa</taxon>
        <taxon>Asterozoa</taxon>
        <taxon>Asteroidea</taxon>
        <taxon>Valvatacea</taxon>
        <taxon>Valvatida</taxon>
        <taxon>Asterinidae</taxon>
        <taxon>Patiria</taxon>
    </lineage>
</organism>
<feature type="compositionally biased region" description="Low complexity" evidence="1">
    <location>
        <begin position="333"/>
        <end position="342"/>
    </location>
</feature>
<feature type="compositionally biased region" description="Acidic residues" evidence="1">
    <location>
        <begin position="221"/>
        <end position="231"/>
    </location>
</feature>
<feature type="compositionally biased region" description="Basic and acidic residues" evidence="1">
    <location>
        <begin position="294"/>
        <end position="306"/>
    </location>
</feature>
<evidence type="ECO:0000313" key="2">
    <source>
        <dbReference type="EnsemblMetazoa" id="XP_038054560.1"/>
    </source>
</evidence>
<feature type="region of interest" description="Disordered" evidence="1">
    <location>
        <begin position="283"/>
        <end position="318"/>
    </location>
</feature>
<keyword evidence="3" id="KW-1185">Reference proteome</keyword>
<dbReference type="EnsemblMetazoa" id="XM_038198632.1">
    <property type="protein sequence ID" value="XP_038054560.1"/>
    <property type="gene ID" value="LOC119726782"/>
</dbReference>
<evidence type="ECO:0000256" key="1">
    <source>
        <dbReference type="SAM" id="MobiDB-lite"/>
    </source>
</evidence>
<dbReference type="GeneID" id="119726782"/>
<dbReference type="OMA" id="MESYNGR"/>
<reference evidence="2" key="1">
    <citation type="submission" date="2022-11" db="UniProtKB">
        <authorList>
            <consortium name="EnsemblMetazoa"/>
        </authorList>
    </citation>
    <scope>IDENTIFICATION</scope>
</reference>
<name>A0A913ZTN1_PATMI</name>
<feature type="region of interest" description="Disordered" evidence="1">
    <location>
        <begin position="332"/>
        <end position="352"/>
    </location>
</feature>
<dbReference type="AlphaFoldDB" id="A0A913ZTN1"/>
<dbReference type="Proteomes" id="UP000887568">
    <property type="component" value="Unplaced"/>
</dbReference>
<dbReference type="OrthoDB" id="10035172at2759"/>
<protein>
    <submittedName>
        <fullName evidence="2">Uncharacterized protein</fullName>
    </submittedName>
</protein>
<dbReference type="RefSeq" id="XP_038054560.1">
    <property type="nucleotide sequence ID" value="XM_038198632.1"/>
</dbReference>
<feature type="region of interest" description="Disordered" evidence="1">
    <location>
        <begin position="11"/>
        <end position="48"/>
    </location>
</feature>